<proteinExistence type="inferred from homology"/>
<feature type="binding site" evidence="4">
    <location>
        <position position="428"/>
    </location>
    <ligand>
        <name>(6S)-5-formyl-5,6,7,8-tetrahydrofolate</name>
        <dbReference type="ChEBI" id="CHEBI:57457"/>
    </ligand>
</feature>
<dbReference type="InterPro" id="IPR006073">
    <property type="entry name" value="GTP-bd"/>
</dbReference>
<comment type="caution">
    <text evidence="4">Lacks conserved residue(s) required for the propagation of feature annotation.</text>
</comment>
<comment type="function">
    <text evidence="4">Exhibits a very high intrinsic GTPase hydrolysis rate. Involved in the addition of a carboxymethylaminomethyl (cmnm) group at the wobble position (U34) of certain tRNAs, forming tRNA-cmnm(5)s(2)U34.</text>
</comment>
<keyword evidence="4" id="KW-0479">Metal-binding</keyword>
<evidence type="ECO:0000313" key="6">
    <source>
        <dbReference type="EMBL" id="MBW0143940.1"/>
    </source>
</evidence>
<feature type="binding site" evidence="4">
    <location>
        <position position="229"/>
    </location>
    <ligand>
        <name>K(+)</name>
        <dbReference type="ChEBI" id="CHEBI:29103"/>
    </ligand>
</feature>
<evidence type="ECO:0000256" key="3">
    <source>
        <dbReference type="ARBA" id="ARBA00022958"/>
    </source>
</evidence>
<feature type="binding site" evidence="4">
    <location>
        <position position="253"/>
    </location>
    <ligand>
        <name>K(+)</name>
        <dbReference type="ChEBI" id="CHEBI:29103"/>
    </ligand>
</feature>
<dbReference type="EMBL" id="JAHVAH010000001">
    <property type="protein sequence ID" value="MBW0143940.1"/>
    <property type="molecule type" value="Genomic_DNA"/>
</dbReference>
<keyword evidence="4" id="KW-0547">Nucleotide-binding</keyword>
<dbReference type="CDD" id="cd14858">
    <property type="entry name" value="TrmE_N"/>
    <property type="match status" value="1"/>
</dbReference>
<keyword evidence="7" id="KW-1185">Reference proteome</keyword>
<dbReference type="InterPro" id="IPR005225">
    <property type="entry name" value="Small_GTP-bd"/>
</dbReference>
<keyword evidence="4 6" id="KW-0378">Hydrolase</keyword>
<dbReference type="InterPro" id="IPR025867">
    <property type="entry name" value="MnmE_helical"/>
</dbReference>
<evidence type="ECO:0000259" key="5">
    <source>
        <dbReference type="PROSITE" id="PS51709"/>
    </source>
</evidence>
<dbReference type="PANTHER" id="PTHR42714">
    <property type="entry name" value="TRNA MODIFICATION GTPASE GTPBP3"/>
    <property type="match status" value="1"/>
</dbReference>
<keyword evidence="3 4" id="KW-0630">Potassium</keyword>
<feature type="binding site" evidence="4">
    <location>
        <begin position="229"/>
        <end position="234"/>
    </location>
    <ligand>
        <name>GTP</name>
        <dbReference type="ChEBI" id="CHEBI:37565"/>
    </ligand>
</feature>
<dbReference type="InterPro" id="IPR004520">
    <property type="entry name" value="GTPase_MnmE"/>
</dbReference>
<evidence type="ECO:0000256" key="2">
    <source>
        <dbReference type="ARBA" id="ARBA00022694"/>
    </source>
</evidence>
<dbReference type="Pfam" id="PF01926">
    <property type="entry name" value="MMR_HSR1"/>
    <property type="match status" value="1"/>
</dbReference>
<dbReference type="Pfam" id="PF10396">
    <property type="entry name" value="TrmE_N"/>
    <property type="match status" value="1"/>
</dbReference>
<protein>
    <recommendedName>
        <fullName evidence="4">tRNA modification GTPase MnmE</fullName>
        <ecNumber evidence="4">3.6.-.-</ecNumber>
    </recommendedName>
</protein>
<dbReference type="InterPro" id="IPR031168">
    <property type="entry name" value="G_TrmE"/>
</dbReference>
<dbReference type="EC" id="3.6.-.-" evidence="4"/>
<keyword evidence="4" id="KW-0342">GTP-binding</keyword>
<organism evidence="6 7">
    <name type="scientific">Sphingomicrobium clamense</name>
    <dbReference type="NCBI Taxonomy" id="2851013"/>
    <lineage>
        <taxon>Bacteria</taxon>
        <taxon>Pseudomonadati</taxon>
        <taxon>Pseudomonadota</taxon>
        <taxon>Alphaproteobacteria</taxon>
        <taxon>Sphingomonadales</taxon>
        <taxon>Sphingomonadaceae</taxon>
        <taxon>Sphingomicrobium</taxon>
    </lineage>
</organism>
<keyword evidence="2 4" id="KW-0819">tRNA processing</keyword>
<keyword evidence="4" id="KW-0963">Cytoplasm</keyword>
<dbReference type="RefSeq" id="WP_218631982.1">
    <property type="nucleotide sequence ID" value="NZ_JAHVAH010000001.1"/>
</dbReference>
<dbReference type="NCBIfam" id="TIGR00231">
    <property type="entry name" value="small_GTP"/>
    <property type="match status" value="1"/>
</dbReference>
<comment type="cofactor">
    <cofactor evidence="4">
        <name>K(+)</name>
        <dbReference type="ChEBI" id="CHEBI:29103"/>
    </cofactor>
    <text evidence="4">Binds 1 potassium ion per subunit.</text>
</comment>
<dbReference type="Pfam" id="PF12631">
    <property type="entry name" value="MnmE_helical"/>
    <property type="match status" value="1"/>
</dbReference>
<dbReference type="Proteomes" id="UP000698028">
    <property type="component" value="Unassembled WGS sequence"/>
</dbReference>
<feature type="binding site" evidence="4">
    <location>
        <position position="254"/>
    </location>
    <ligand>
        <name>Mg(2+)</name>
        <dbReference type="ChEBI" id="CHEBI:18420"/>
    </ligand>
</feature>
<feature type="binding site" evidence="4">
    <location>
        <position position="250"/>
    </location>
    <ligand>
        <name>K(+)</name>
        <dbReference type="ChEBI" id="CHEBI:29103"/>
    </ligand>
</feature>
<comment type="subcellular location">
    <subcellularLocation>
        <location evidence="4">Cytoplasm</location>
    </subcellularLocation>
</comment>
<accession>A0ABS6V302</accession>
<sequence>MEAAASDTIVALSSGSLPAAIAVVRMSGPRAPEVAEAIAGALPAPRTASLRVLRDPSDASPIDEALVLHFPAPDTATGEEIVEFQCHGSNAVVRKLIDVMTSVKGCRLAQPGEFTRRALESGRVDLTAAEGLGDLLAAETEAQRRSALRIARGGLHDELASLLEKLVTLSARLEAAIDYVGDEEETGGQDDALRAEFAAIRDKVDELIAKPSVEPLREGIRVVVGGPTNAGKSSLINKLAGSARVIVSDIHGTTRDLVEIPVSIGGVPFTLVDTAGLRESDDTIEQIGIELAGQAQRDADILLWLGDPDQMPEHPRAILVRSKSDLDETSDGTGIAVSSKTGDGLPSLMAKLTELARGIVPTADEIGLSDWQADTLRVVRETLDVHSEDLAILADSVRSARVSVGRLLGAGDVEDVLDRLFGKFCLGK</sequence>
<feature type="binding site" evidence="4">
    <location>
        <position position="25"/>
    </location>
    <ligand>
        <name>(6S)-5-formyl-5,6,7,8-tetrahydrofolate</name>
        <dbReference type="ChEBI" id="CHEBI:57457"/>
    </ligand>
</feature>
<evidence type="ECO:0000313" key="7">
    <source>
        <dbReference type="Proteomes" id="UP000698028"/>
    </source>
</evidence>
<feature type="binding site" evidence="4">
    <location>
        <position position="123"/>
    </location>
    <ligand>
        <name>(6S)-5-formyl-5,6,7,8-tetrahydrofolate</name>
        <dbReference type="ChEBI" id="CHEBI:57457"/>
    </ligand>
</feature>
<feature type="binding site" evidence="4">
    <location>
        <position position="248"/>
    </location>
    <ligand>
        <name>K(+)</name>
        <dbReference type="ChEBI" id="CHEBI:29103"/>
    </ligand>
</feature>
<reference evidence="6 7" key="1">
    <citation type="submission" date="2021-07" db="EMBL/GenBank/DDBJ databases">
        <title>The draft genome sequence of Sphingomicrobium sp. B8.</title>
        <authorList>
            <person name="Mu L."/>
        </authorList>
    </citation>
    <scope>NUCLEOTIDE SEQUENCE [LARGE SCALE GENOMIC DNA]</scope>
    <source>
        <strain evidence="6 7">B8</strain>
    </source>
</reference>
<dbReference type="HAMAP" id="MF_00379">
    <property type="entry name" value="GTPase_MnmE"/>
    <property type="match status" value="1"/>
</dbReference>
<feature type="domain" description="TrmE-type G" evidence="5">
    <location>
        <begin position="219"/>
        <end position="357"/>
    </location>
</feature>
<evidence type="ECO:0000256" key="1">
    <source>
        <dbReference type="ARBA" id="ARBA00011043"/>
    </source>
</evidence>
<dbReference type="CDD" id="cd04164">
    <property type="entry name" value="trmE"/>
    <property type="match status" value="1"/>
</dbReference>
<dbReference type="PROSITE" id="PS51709">
    <property type="entry name" value="G_TRME"/>
    <property type="match status" value="1"/>
</dbReference>
<name>A0ABS6V302_9SPHN</name>
<comment type="subunit">
    <text evidence="4">Homodimer. Heterotetramer of two MnmE and two MnmG subunits.</text>
</comment>
<feature type="binding site" evidence="4">
    <location>
        <position position="233"/>
    </location>
    <ligand>
        <name>Mg(2+)</name>
        <dbReference type="ChEBI" id="CHEBI:18420"/>
    </ligand>
</feature>
<dbReference type="PANTHER" id="PTHR42714:SF2">
    <property type="entry name" value="TRNA MODIFICATION GTPASE GTPBP3, MITOCHONDRIAL"/>
    <property type="match status" value="1"/>
</dbReference>
<dbReference type="NCBIfam" id="NF003661">
    <property type="entry name" value="PRK05291.1-3"/>
    <property type="match status" value="1"/>
</dbReference>
<keyword evidence="4" id="KW-0460">Magnesium</keyword>
<comment type="caution">
    <text evidence="6">The sequence shown here is derived from an EMBL/GenBank/DDBJ whole genome shotgun (WGS) entry which is preliminary data.</text>
</comment>
<gene>
    <name evidence="4 6" type="primary">mnmE</name>
    <name evidence="4" type="synonym">trmE</name>
    <name evidence="6" type="ORF">KTQ36_01355</name>
</gene>
<comment type="similarity">
    <text evidence="1 4">Belongs to the TRAFAC class TrmE-Era-EngA-EngB-Septin-like GTPase superfamily. TrmE GTPase family.</text>
</comment>
<feature type="binding site" evidence="4">
    <location>
        <begin position="273"/>
        <end position="276"/>
    </location>
    <ligand>
        <name>GTP</name>
        <dbReference type="ChEBI" id="CHEBI:37565"/>
    </ligand>
</feature>
<evidence type="ECO:0000256" key="4">
    <source>
        <dbReference type="HAMAP-Rule" id="MF_00379"/>
    </source>
</evidence>
<dbReference type="InterPro" id="IPR018948">
    <property type="entry name" value="GTP-bd_TrmE_N"/>
</dbReference>
<feature type="binding site" evidence="4">
    <location>
        <position position="83"/>
    </location>
    <ligand>
        <name>(6S)-5-formyl-5,6,7,8-tetrahydrofolate</name>
        <dbReference type="ChEBI" id="CHEBI:57457"/>
    </ligand>
</feature>
<feature type="binding site" evidence="4">
    <location>
        <begin position="248"/>
        <end position="254"/>
    </location>
    <ligand>
        <name>GTP</name>
        <dbReference type="ChEBI" id="CHEBI:37565"/>
    </ligand>
</feature>
<dbReference type="GO" id="GO:0016787">
    <property type="term" value="F:hydrolase activity"/>
    <property type="evidence" value="ECO:0007669"/>
    <property type="project" value="UniProtKB-KW"/>
</dbReference>